<dbReference type="PROSITE" id="PS00107">
    <property type="entry name" value="PROTEIN_KINASE_ATP"/>
    <property type="match status" value="1"/>
</dbReference>
<dbReference type="InterPro" id="IPR000719">
    <property type="entry name" value="Prot_kinase_dom"/>
</dbReference>
<dbReference type="SUPFAM" id="SSF56112">
    <property type="entry name" value="Protein kinase-like (PK-like)"/>
    <property type="match status" value="1"/>
</dbReference>
<dbReference type="GO" id="GO:0004674">
    <property type="term" value="F:protein serine/threonine kinase activity"/>
    <property type="evidence" value="ECO:0007669"/>
    <property type="project" value="UniProtKB-KW"/>
</dbReference>
<dbReference type="GO" id="GO:0005524">
    <property type="term" value="F:ATP binding"/>
    <property type="evidence" value="ECO:0007669"/>
    <property type="project" value="UniProtKB-UniRule"/>
</dbReference>
<feature type="binding site" evidence="10">
    <location>
        <position position="114"/>
    </location>
    <ligand>
        <name>ATP</name>
        <dbReference type="ChEBI" id="CHEBI:30616"/>
    </ligand>
</feature>
<dbReference type="PANTHER" id="PTHR47985:SF39">
    <property type="entry name" value="SERINE_THREONINE-PROTEIN KINASE PBL23-RELATED"/>
    <property type="match status" value="1"/>
</dbReference>
<feature type="domain" description="Protein kinase" evidence="13">
    <location>
        <begin position="85"/>
        <end position="362"/>
    </location>
</feature>
<gene>
    <name evidence="14" type="ORF">CB5_LOCUS6436</name>
</gene>
<dbReference type="GO" id="GO:0090404">
    <property type="term" value="C:pollen tube tip"/>
    <property type="evidence" value="ECO:0007669"/>
    <property type="project" value="UniProtKB-ARBA"/>
</dbReference>
<feature type="compositionally biased region" description="Polar residues" evidence="12">
    <location>
        <begin position="364"/>
        <end position="377"/>
    </location>
</feature>
<dbReference type="Gene3D" id="3.30.200.20">
    <property type="entry name" value="Phosphorylase Kinase, domain 1"/>
    <property type="match status" value="1"/>
</dbReference>
<comment type="similarity">
    <text evidence="2">Belongs to the protein kinase superfamily. Ser/Thr protein kinase family.</text>
</comment>
<evidence type="ECO:0000256" key="12">
    <source>
        <dbReference type="SAM" id="MobiDB-lite"/>
    </source>
</evidence>
<evidence type="ECO:0000256" key="4">
    <source>
        <dbReference type="ARBA" id="ARBA00022527"/>
    </source>
</evidence>
<evidence type="ECO:0000256" key="11">
    <source>
        <dbReference type="RuleBase" id="RU000304"/>
    </source>
</evidence>
<proteinExistence type="inferred from homology"/>
<dbReference type="InterPro" id="IPR017441">
    <property type="entry name" value="Protein_kinase_ATP_BS"/>
</dbReference>
<dbReference type="PANTHER" id="PTHR47985">
    <property type="entry name" value="OS07G0668900 PROTEIN"/>
    <property type="match status" value="1"/>
</dbReference>
<evidence type="ECO:0000256" key="3">
    <source>
        <dbReference type="ARBA" id="ARBA00022475"/>
    </source>
</evidence>
<comment type="subcellular location">
    <subcellularLocation>
        <location evidence="1">Cell membrane</location>
        <topology evidence="1">Lipid-anchor</topology>
    </subcellularLocation>
</comment>
<keyword evidence="5" id="KW-0808">Transferase</keyword>
<dbReference type="PROSITE" id="PS00108">
    <property type="entry name" value="PROTEIN_KINASE_ST"/>
    <property type="match status" value="1"/>
</dbReference>
<dbReference type="FunFam" id="3.30.200.20:FF:000266">
    <property type="entry name" value="probable serine/threonine-protein kinase RLCKVII"/>
    <property type="match status" value="1"/>
</dbReference>
<evidence type="ECO:0000256" key="2">
    <source>
        <dbReference type="ARBA" id="ARBA00008684"/>
    </source>
</evidence>
<dbReference type="AlphaFoldDB" id="A0A6V7NXE4"/>
<evidence type="ECO:0000256" key="5">
    <source>
        <dbReference type="ARBA" id="ARBA00022679"/>
    </source>
</evidence>
<sequence length="430" mass="47718">MGFLCCFRSSKRNVDESPAKAEEGFERTISRPSSTISQLNQLVIIPFSDAYKHRNVAEEILKIGNGNNSARVFTYAELAAATKNFKAESLLGEGGFGRVYRGHLDDTNQDIAVKQLDKNGLQGNREFLVEVLMLSLLHHPNLVNLIGYCTDDDQRILVYEYMPLGSLEDHLLDLSPNKNPLDWNTRMKIAGGAAKGLEYLHDIANPPVIYRDFKASNILLDEEYNPKLSDFGLAKVGPVGDKSHVSTRVMGTYGYCAPEYALTGQLTTMSDVYSFGVVFLEIITGRRAIDMSKPSSEQHLVHWAEPRFKDKKRFVEMADPALEGKYPLKGLYQALAVAAMCLQEEASTRPLISDVVTALEYLSVSNNGPSSNRSNESVPPRSLEAQDSQVERASDGDYDHEEEEAAVVASSEVESNEEFGSLRSEKMVEN</sequence>
<dbReference type="InterPro" id="IPR001245">
    <property type="entry name" value="Ser-Thr/Tyr_kinase_cat_dom"/>
</dbReference>
<protein>
    <recommendedName>
        <fullName evidence="13">Protein kinase domain-containing protein</fullName>
    </recommendedName>
</protein>
<organism evidence="14">
    <name type="scientific">Ananas comosus var. bracteatus</name>
    <name type="common">red pineapple</name>
    <dbReference type="NCBI Taxonomy" id="296719"/>
    <lineage>
        <taxon>Eukaryota</taxon>
        <taxon>Viridiplantae</taxon>
        <taxon>Streptophyta</taxon>
        <taxon>Embryophyta</taxon>
        <taxon>Tracheophyta</taxon>
        <taxon>Spermatophyta</taxon>
        <taxon>Magnoliopsida</taxon>
        <taxon>Liliopsida</taxon>
        <taxon>Poales</taxon>
        <taxon>Bromeliaceae</taxon>
        <taxon>Bromelioideae</taxon>
        <taxon>Ananas</taxon>
    </lineage>
</organism>
<reference evidence="14" key="1">
    <citation type="submission" date="2020-07" db="EMBL/GenBank/DDBJ databases">
        <authorList>
            <person name="Lin J."/>
        </authorList>
    </citation>
    <scope>NUCLEOTIDE SEQUENCE</scope>
</reference>
<keyword evidence="6 10" id="KW-0547">Nucleotide-binding</keyword>
<evidence type="ECO:0000256" key="7">
    <source>
        <dbReference type="ARBA" id="ARBA00022777"/>
    </source>
</evidence>
<dbReference type="FunFam" id="1.10.510.10:FF:000032">
    <property type="entry name" value="Serine/threonine-protein kinase PBS1"/>
    <property type="match status" value="1"/>
</dbReference>
<dbReference type="Pfam" id="PF07714">
    <property type="entry name" value="PK_Tyr_Ser-Thr"/>
    <property type="match status" value="1"/>
</dbReference>
<dbReference type="InterPro" id="IPR011009">
    <property type="entry name" value="Kinase-like_dom_sf"/>
</dbReference>
<accession>A0A6V7NXE4</accession>
<evidence type="ECO:0000256" key="6">
    <source>
        <dbReference type="ARBA" id="ARBA00022741"/>
    </source>
</evidence>
<keyword evidence="7" id="KW-0418">Kinase</keyword>
<evidence type="ECO:0000256" key="8">
    <source>
        <dbReference type="ARBA" id="ARBA00022840"/>
    </source>
</evidence>
<keyword evidence="4 11" id="KW-0723">Serine/threonine-protein kinase</keyword>
<dbReference type="InterPro" id="IPR008271">
    <property type="entry name" value="Ser/Thr_kinase_AS"/>
</dbReference>
<evidence type="ECO:0000256" key="1">
    <source>
        <dbReference type="ARBA" id="ARBA00004193"/>
    </source>
</evidence>
<feature type="region of interest" description="Disordered" evidence="12">
    <location>
        <begin position="364"/>
        <end position="430"/>
    </location>
</feature>
<evidence type="ECO:0000256" key="9">
    <source>
        <dbReference type="ARBA" id="ARBA00023136"/>
    </source>
</evidence>
<keyword evidence="9" id="KW-0472">Membrane</keyword>
<dbReference type="GO" id="GO:0005886">
    <property type="term" value="C:plasma membrane"/>
    <property type="evidence" value="ECO:0007669"/>
    <property type="project" value="UniProtKB-SubCell"/>
</dbReference>
<dbReference type="Gene3D" id="1.10.510.10">
    <property type="entry name" value="Transferase(Phosphotransferase) domain 1"/>
    <property type="match status" value="1"/>
</dbReference>
<keyword evidence="3" id="KW-1003">Cell membrane</keyword>
<name>A0A6V7NXE4_ANACO</name>
<evidence type="ECO:0000256" key="10">
    <source>
        <dbReference type="PROSITE-ProRule" id="PRU10141"/>
    </source>
</evidence>
<dbReference type="GO" id="GO:0010183">
    <property type="term" value="P:pollen tube guidance"/>
    <property type="evidence" value="ECO:0007669"/>
    <property type="project" value="UniProtKB-ARBA"/>
</dbReference>
<evidence type="ECO:0000259" key="13">
    <source>
        <dbReference type="PROSITE" id="PS50011"/>
    </source>
</evidence>
<dbReference type="EMBL" id="LR862142">
    <property type="protein sequence ID" value="CAD1823225.1"/>
    <property type="molecule type" value="Genomic_DNA"/>
</dbReference>
<dbReference type="CDD" id="cd14066">
    <property type="entry name" value="STKc_IRAK"/>
    <property type="match status" value="1"/>
</dbReference>
<dbReference type="PROSITE" id="PS50011">
    <property type="entry name" value="PROTEIN_KINASE_DOM"/>
    <property type="match status" value="1"/>
</dbReference>
<evidence type="ECO:0000313" key="14">
    <source>
        <dbReference type="EMBL" id="CAD1823225.1"/>
    </source>
</evidence>
<keyword evidence="8 10" id="KW-0067">ATP-binding</keyword>